<dbReference type="InterPro" id="IPR052663">
    <property type="entry name" value="RF_glutamine_MTase_cyano"/>
</dbReference>
<dbReference type="InterPro" id="IPR002052">
    <property type="entry name" value="DNA_methylase_N6_adenine_CS"/>
</dbReference>
<dbReference type="InterPro" id="IPR029063">
    <property type="entry name" value="SAM-dependent_MTases_sf"/>
</dbReference>
<sequence>MVITRVPLSIRSPPLPIPVLRQNLHCSSSRNPNPNQNQTLTPLFLRPLTHSTTTTKLSSFHHWAQTLARSSFPNPDDAGVDSSHLLRELSWLLQDTTSTSSDTDTVRLRAHLDDLYSLWRQRVEERKPFQYLVGNEHWRDLVLVVREGVLIPRPETELLVDLASEVDGFREGLWADMGTGTGAIAAGIGRELGTGGSVIATDVSETAVEVARFNVKRYGLEDKVEIRQGSWFDPLQDVKGRLTGLISNPPYIPSSHISGLQAEVGRHEPRLALDGGENGMQHLVHLCEGSASALKAGGFFAFETNGDEQTEFIADLMKTKWGDFFCNIKRVPDFAGIKRFLTGYRR</sequence>
<dbReference type="Proteomes" id="UP001140949">
    <property type="component" value="Unassembled WGS sequence"/>
</dbReference>
<accession>A0AAX6F2L8</accession>
<proteinExistence type="predicted"/>
<organism evidence="5 6">
    <name type="scientific">Iris pallida</name>
    <name type="common">Sweet iris</name>
    <dbReference type="NCBI Taxonomy" id="29817"/>
    <lineage>
        <taxon>Eukaryota</taxon>
        <taxon>Viridiplantae</taxon>
        <taxon>Streptophyta</taxon>
        <taxon>Embryophyta</taxon>
        <taxon>Tracheophyta</taxon>
        <taxon>Spermatophyta</taxon>
        <taxon>Magnoliopsida</taxon>
        <taxon>Liliopsida</taxon>
        <taxon>Asparagales</taxon>
        <taxon>Iridaceae</taxon>
        <taxon>Iridoideae</taxon>
        <taxon>Irideae</taxon>
        <taxon>Iris</taxon>
    </lineage>
</organism>
<comment type="caution">
    <text evidence="5">The sequence shown here is derived from an EMBL/GenBank/DDBJ whole genome shotgun (WGS) entry which is preliminary data.</text>
</comment>
<dbReference type="PANTHER" id="PTHR47441">
    <property type="match status" value="1"/>
</dbReference>
<reference evidence="5" key="1">
    <citation type="journal article" date="2023" name="GigaByte">
        <title>Genome assembly of the bearded iris, Iris pallida Lam.</title>
        <authorList>
            <person name="Bruccoleri R.E."/>
            <person name="Oakeley E.J."/>
            <person name="Faust A.M.E."/>
            <person name="Altorfer M."/>
            <person name="Dessus-Babus S."/>
            <person name="Burckhardt D."/>
            <person name="Oertli M."/>
            <person name="Naumann U."/>
            <person name="Petersen F."/>
            <person name="Wong J."/>
        </authorList>
    </citation>
    <scope>NUCLEOTIDE SEQUENCE</scope>
    <source>
        <strain evidence="5">GSM-AAB239-AS_SAM_17_03QT</strain>
    </source>
</reference>
<dbReference type="InterPro" id="IPR007848">
    <property type="entry name" value="Small_mtfrase_dom"/>
</dbReference>
<dbReference type="SUPFAM" id="SSF53335">
    <property type="entry name" value="S-adenosyl-L-methionine-dependent methyltransferases"/>
    <property type="match status" value="1"/>
</dbReference>
<dbReference type="Pfam" id="PF05175">
    <property type="entry name" value="MTS"/>
    <property type="match status" value="1"/>
</dbReference>
<dbReference type="PANTHER" id="PTHR47441:SF3">
    <property type="entry name" value="RELEASE FACTOR GLUTAMINE METHYLTRANSFERASE"/>
    <property type="match status" value="1"/>
</dbReference>
<evidence type="ECO:0000256" key="3">
    <source>
        <dbReference type="ARBA" id="ARBA00022691"/>
    </source>
</evidence>
<reference evidence="5" key="2">
    <citation type="submission" date="2023-04" db="EMBL/GenBank/DDBJ databases">
        <authorList>
            <person name="Bruccoleri R.E."/>
            <person name="Oakeley E.J."/>
            <person name="Faust A.-M."/>
            <person name="Dessus-Babus S."/>
            <person name="Altorfer M."/>
            <person name="Burckhardt D."/>
            <person name="Oertli M."/>
            <person name="Naumann U."/>
            <person name="Petersen F."/>
            <person name="Wong J."/>
        </authorList>
    </citation>
    <scope>NUCLEOTIDE SEQUENCE</scope>
    <source>
        <strain evidence="5">GSM-AAB239-AS_SAM_17_03QT</strain>
        <tissue evidence="5">Leaf</tissue>
    </source>
</reference>
<dbReference type="NCBIfam" id="TIGR00536">
    <property type="entry name" value="hemK_fam"/>
    <property type="match status" value="1"/>
</dbReference>
<dbReference type="Gene3D" id="3.40.50.150">
    <property type="entry name" value="Vaccinia Virus protein VP39"/>
    <property type="match status" value="1"/>
</dbReference>
<keyword evidence="3" id="KW-0949">S-adenosyl-L-methionine</keyword>
<dbReference type="GO" id="GO:0008757">
    <property type="term" value="F:S-adenosylmethionine-dependent methyltransferase activity"/>
    <property type="evidence" value="ECO:0007669"/>
    <property type="project" value="UniProtKB-ARBA"/>
</dbReference>
<keyword evidence="2" id="KW-0808">Transferase</keyword>
<evidence type="ECO:0000256" key="1">
    <source>
        <dbReference type="ARBA" id="ARBA00022603"/>
    </source>
</evidence>
<dbReference type="InterPro" id="IPR004556">
    <property type="entry name" value="HemK-like"/>
</dbReference>
<evidence type="ECO:0000313" key="6">
    <source>
        <dbReference type="Proteomes" id="UP001140949"/>
    </source>
</evidence>
<gene>
    <name evidence="5" type="ORF">M6B38_158395</name>
</gene>
<name>A0AAX6F2L8_IRIPA</name>
<feature type="domain" description="Methyltransferase small" evidence="4">
    <location>
        <begin position="163"/>
        <end position="252"/>
    </location>
</feature>
<dbReference type="GO" id="GO:0008276">
    <property type="term" value="F:protein methyltransferase activity"/>
    <property type="evidence" value="ECO:0007669"/>
    <property type="project" value="InterPro"/>
</dbReference>
<evidence type="ECO:0000259" key="4">
    <source>
        <dbReference type="Pfam" id="PF05175"/>
    </source>
</evidence>
<dbReference type="AlphaFoldDB" id="A0AAX6F2L8"/>
<dbReference type="GO" id="GO:0003676">
    <property type="term" value="F:nucleic acid binding"/>
    <property type="evidence" value="ECO:0007669"/>
    <property type="project" value="InterPro"/>
</dbReference>
<dbReference type="CDD" id="cd02440">
    <property type="entry name" value="AdoMet_MTases"/>
    <property type="match status" value="1"/>
</dbReference>
<protein>
    <submittedName>
        <fullName evidence="5">Release factor glutamine methyltransferase isoform X1</fullName>
    </submittedName>
</protein>
<keyword evidence="6" id="KW-1185">Reference proteome</keyword>
<dbReference type="EMBL" id="JANAVB010032616">
    <property type="protein sequence ID" value="KAJ6810225.1"/>
    <property type="molecule type" value="Genomic_DNA"/>
</dbReference>
<evidence type="ECO:0000313" key="5">
    <source>
        <dbReference type="EMBL" id="KAJ6810225.1"/>
    </source>
</evidence>
<dbReference type="PROSITE" id="PS00092">
    <property type="entry name" value="N6_MTASE"/>
    <property type="match status" value="1"/>
</dbReference>
<keyword evidence="1 5" id="KW-0489">Methyltransferase</keyword>
<dbReference type="GO" id="GO:0032259">
    <property type="term" value="P:methylation"/>
    <property type="evidence" value="ECO:0007669"/>
    <property type="project" value="UniProtKB-KW"/>
</dbReference>
<evidence type="ECO:0000256" key="2">
    <source>
        <dbReference type="ARBA" id="ARBA00022679"/>
    </source>
</evidence>